<dbReference type="Pfam" id="PF16198">
    <property type="entry name" value="TruB_C_2"/>
    <property type="match status" value="1"/>
</dbReference>
<dbReference type="Gene3D" id="2.30.130.10">
    <property type="entry name" value="PUA domain"/>
    <property type="match status" value="1"/>
</dbReference>
<dbReference type="InterPro" id="IPR032819">
    <property type="entry name" value="TruB_C"/>
</dbReference>
<dbReference type="Gene3D" id="3.30.2350.10">
    <property type="entry name" value="Pseudouridine synthase"/>
    <property type="match status" value="1"/>
</dbReference>
<dbReference type="SUPFAM" id="SSF55120">
    <property type="entry name" value="Pseudouridine synthase"/>
    <property type="match status" value="1"/>
</dbReference>
<dbReference type="FunFam" id="3.30.2350.10:FF:000043">
    <property type="entry name" value="RNA-guided pseudouridylation complex pseudouridine synthase subunit Cbf5"/>
    <property type="match status" value="1"/>
</dbReference>
<reference evidence="5" key="1">
    <citation type="journal article" date="2009" name="BMC Evol. Biol.">
        <title>Gain and loss of an intron in a protein-coding gene in Archaea: the case of an archaeal RNA pseudouridine synthase gene.</title>
        <authorList>
            <person name="Yokobori S."/>
            <person name="Itoh T."/>
            <person name="Yoshinari S."/>
            <person name="Nomura N."/>
            <person name="Sako Y."/>
            <person name="Yamagishi A."/>
            <person name="Oshima T."/>
            <person name="Kita K."/>
            <person name="Watanabe Y."/>
        </authorList>
    </citation>
    <scope>NUCLEOTIDE SEQUENCE</scope>
    <source>
        <strain evidence="5">JCM 9187</strain>
    </source>
</reference>
<dbReference type="NCBIfam" id="NF003280">
    <property type="entry name" value="PRK04270.1"/>
    <property type="match status" value="1"/>
</dbReference>
<dbReference type="SUPFAM" id="SSF88697">
    <property type="entry name" value="PUA domain-like"/>
    <property type="match status" value="1"/>
</dbReference>
<dbReference type="GO" id="GO:0031120">
    <property type="term" value="P:snRNA pseudouridine synthesis"/>
    <property type="evidence" value="ECO:0007669"/>
    <property type="project" value="TreeGrafter"/>
</dbReference>
<dbReference type="InterPro" id="IPR002478">
    <property type="entry name" value="PUA"/>
</dbReference>
<dbReference type="GO" id="GO:1990481">
    <property type="term" value="P:mRNA pseudouridine synthesis"/>
    <property type="evidence" value="ECO:0007669"/>
    <property type="project" value="TreeGrafter"/>
</dbReference>
<dbReference type="Pfam" id="PF01472">
    <property type="entry name" value="PUA"/>
    <property type="match status" value="1"/>
</dbReference>
<dbReference type="InterPro" id="IPR015947">
    <property type="entry name" value="PUA-like_sf"/>
</dbReference>
<dbReference type="PANTHER" id="PTHR23127:SF0">
    <property type="entry name" value="H_ACA RIBONUCLEOPROTEIN COMPLEX SUBUNIT DKC1"/>
    <property type="match status" value="1"/>
</dbReference>
<dbReference type="AlphaFoldDB" id="C7G0D5"/>
<dbReference type="GO" id="GO:0003723">
    <property type="term" value="F:RNA binding"/>
    <property type="evidence" value="ECO:0007669"/>
    <property type="project" value="InterPro"/>
</dbReference>
<feature type="non-terminal residue" evidence="5">
    <location>
        <position position="1"/>
    </location>
</feature>
<dbReference type="NCBIfam" id="TIGR00425">
    <property type="entry name" value="CBF5"/>
    <property type="match status" value="1"/>
</dbReference>
<dbReference type="InterPro" id="IPR004802">
    <property type="entry name" value="tRNA_PsdUridine_synth_B_fam"/>
</dbReference>
<keyword evidence="1" id="KW-0413">Isomerase</keyword>
<feature type="domain" description="tRNA pseudouridylate synthase B C-terminal" evidence="4">
    <location>
        <begin position="119"/>
        <end position="184"/>
    </location>
</feature>
<dbReference type="PANTHER" id="PTHR23127">
    <property type="entry name" value="CENTROMERE/MICROTUBULE BINDING PROTEIN CBF5"/>
    <property type="match status" value="1"/>
</dbReference>
<evidence type="ECO:0000256" key="1">
    <source>
        <dbReference type="ARBA" id="ARBA00023235"/>
    </source>
</evidence>
<feature type="domain" description="Pseudouridine synthase II N-terminal" evidence="3">
    <location>
        <begin position="5"/>
        <end position="118"/>
    </location>
</feature>
<evidence type="ECO:0000313" key="5">
    <source>
        <dbReference type="EMBL" id="BAH97713.1"/>
    </source>
</evidence>
<evidence type="ECO:0000259" key="3">
    <source>
        <dbReference type="Pfam" id="PF01509"/>
    </source>
</evidence>
<name>C7G0D5_DESMO</name>
<feature type="non-terminal residue" evidence="5">
    <location>
        <position position="228"/>
    </location>
</feature>
<evidence type="ECO:0000259" key="2">
    <source>
        <dbReference type="Pfam" id="PF01472"/>
    </source>
</evidence>
<dbReference type="GO" id="GO:0031118">
    <property type="term" value="P:rRNA pseudouridine synthesis"/>
    <property type="evidence" value="ECO:0007669"/>
    <property type="project" value="TreeGrafter"/>
</dbReference>
<feature type="domain" description="PUA" evidence="2">
    <location>
        <begin position="189"/>
        <end position="227"/>
    </location>
</feature>
<dbReference type="GO" id="GO:0009982">
    <property type="term" value="F:pseudouridine synthase activity"/>
    <property type="evidence" value="ECO:0007669"/>
    <property type="project" value="InterPro"/>
</dbReference>
<dbReference type="InterPro" id="IPR020103">
    <property type="entry name" value="PsdUridine_synth_cat_dom_sf"/>
</dbReference>
<evidence type="ECO:0000259" key="4">
    <source>
        <dbReference type="Pfam" id="PF16198"/>
    </source>
</evidence>
<dbReference type="PROSITE" id="PS50890">
    <property type="entry name" value="PUA"/>
    <property type="match status" value="1"/>
</dbReference>
<protein>
    <submittedName>
        <fullName evidence="5">Cbf5</fullName>
    </submittedName>
</protein>
<accession>C7G0D5</accession>
<dbReference type="InterPro" id="IPR036974">
    <property type="entry name" value="PUA_sf"/>
</dbReference>
<dbReference type="EMBL" id="AB304835">
    <property type="protein sequence ID" value="BAH97713.1"/>
    <property type="molecule type" value="Genomic_DNA"/>
</dbReference>
<sequence>VAWVKKMFGVEKAGHGGTLDPKVTGVLPVGLANSTKVIGNVIHSVKEYVMVIQLHGDVAEQDLRRVAGYFRGEIYQRPPLRSSVKRAIRVRRIHEIEVLEVRGRFALIRVLSDPGTYMRKLAHDIGLLLGVGAHMRELRRTRTGPYREDETLVRLQDVSEALLLWRSNGDERYLRRIVLPVETSIAHLPKIMILDTAVDAIAHGANLAAPGVARLTRNIAKGSTVAIL</sequence>
<dbReference type="InterPro" id="IPR002501">
    <property type="entry name" value="PsdUridine_synth_N"/>
</dbReference>
<dbReference type="GO" id="GO:0000495">
    <property type="term" value="P:box H/ACA sno(s)RNA 3'-end processing"/>
    <property type="evidence" value="ECO:0007669"/>
    <property type="project" value="TreeGrafter"/>
</dbReference>
<organism evidence="5">
    <name type="scientific">Desulfurococcus mucosus</name>
    <name type="common">Desulfurococcus mobilis</name>
    <dbReference type="NCBI Taxonomy" id="2275"/>
    <lineage>
        <taxon>Archaea</taxon>
        <taxon>Thermoproteota</taxon>
        <taxon>Thermoprotei</taxon>
        <taxon>Desulfurococcales</taxon>
        <taxon>Desulfurococcaceae</taxon>
        <taxon>Desulfurococcus</taxon>
    </lineage>
</organism>
<dbReference type="Pfam" id="PF01509">
    <property type="entry name" value="TruB_N"/>
    <property type="match status" value="1"/>
</dbReference>
<proteinExistence type="predicted"/>